<protein>
    <submittedName>
        <fullName evidence="1">Uncharacterized protein</fullName>
    </submittedName>
</protein>
<evidence type="ECO:0000313" key="2">
    <source>
        <dbReference type="Proteomes" id="UP000623467"/>
    </source>
</evidence>
<evidence type="ECO:0000313" key="1">
    <source>
        <dbReference type="EMBL" id="KAF7345160.1"/>
    </source>
</evidence>
<sequence>MSPCCLPRVVAGPNMVGLDRRSRRHGHVDGGRPIQRSCAPPAVLPCSHSPRSPTFHRPLSILSSRNTLNRGLLLGSRHVQLRGRALGSLGLALAQLVRLPQLSSSMVVVRPSVVGYGASDSEGFVSAVPAWKAGLCATSDAFVLEFRVSGRGTSQVLYFFVQIDMGCDA</sequence>
<dbReference type="EMBL" id="JACAZH010000020">
    <property type="protein sequence ID" value="KAF7345160.1"/>
    <property type="molecule type" value="Genomic_DNA"/>
</dbReference>
<reference evidence="1" key="1">
    <citation type="submission" date="2020-05" db="EMBL/GenBank/DDBJ databases">
        <title>Mycena genomes resolve the evolution of fungal bioluminescence.</title>
        <authorList>
            <person name="Tsai I.J."/>
        </authorList>
    </citation>
    <scope>NUCLEOTIDE SEQUENCE</scope>
    <source>
        <strain evidence="1">160909Yilan</strain>
    </source>
</reference>
<proteinExistence type="predicted"/>
<comment type="caution">
    <text evidence="1">The sequence shown here is derived from an EMBL/GenBank/DDBJ whole genome shotgun (WGS) entry which is preliminary data.</text>
</comment>
<accession>A0A8H7CPB4</accession>
<keyword evidence="2" id="KW-1185">Reference proteome</keyword>
<dbReference type="Proteomes" id="UP000623467">
    <property type="component" value="Unassembled WGS sequence"/>
</dbReference>
<organism evidence="1 2">
    <name type="scientific">Mycena sanguinolenta</name>
    <dbReference type="NCBI Taxonomy" id="230812"/>
    <lineage>
        <taxon>Eukaryota</taxon>
        <taxon>Fungi</taxon>
        <taxon>Dikarya</taxon>
        <taxon>Basidiomycota</taxon>
        <taxon>Agaricomycotina</taxon>
        <taxon>Agaricomycetes</taxon>
        <taxon>Agaricomycetidae</taxon>
        <taxon>Agaricales</taxon>
        <taxon>Marasmiineae</taxon>
        <taxon>Mycenaceae</taxon>
        <taxon>Mycena</taxon>
    </lineage>
</organism>
<dbReference type="AlphaFoldDB" id="A0A8H7CPB4"/>
<name>A0A8H7CPB4_9AGAR</name>
<gene>
    <name evidence="1" type="ORF">MSAN_01892300</name>
</gene>